<reference evidence="9" key="1">
    <citation type="submission" date="2023-03" db="EMBL/GenBank/DDBJ databases">
        <authorList>
            <person name="Julca I."/>
        </authorList>
    </citation>
    <scope>NUCLEOTIDE SEQUENCE</scope>
</reference>
<name>A0AAV1CSH0_OLDCO</name>
<keyword evidence="4" id="KW-0862">Zinc</keyword>
<keyword evidence="10" id="KW-1185">Reference proteome</keyword>
<evidence type="ECO:0000256" key="4">
    <source>
        <dbReference type="ARBA" id="ARBA00022833"/>
    </source>
</evidence>
<accession>A0AAV1CSH0</accession>
<keyword evidence="2" id="KW-0479">Metal-binding</keyword>
<dbReference type="AlphaFoldDB" id="A0AAV1CSH0"/>
<dbReference type="GO" id="GO:0005634">
    <property type="term" value="C:nucleus"/>
    <property type="evidence" value="ECO:0007669"/>
    <property type="project" value="UniProtKB-SubCell"/>
</dbReference>
<dbReference type="InterPro" id="IPR036236">
    <property type="entry name" value="Znf_C2H2_sf"/>
</dbReference>
<dbReference type="PROSITE" id="PS00028">
    <property type="entry name" value="ZINC_FINGER_C2H2_1"/>
    <property type="match status" value="1"/>
</dbReference>
<evidence type="ECO:0000256" key="5">
    <source>
        <dbReference type="ARBA" id="ARBA00023242"/>
    </source>
</evidence>
<evidence type="ECO:0000313" key="9">
    <source>
        <dbReference type="EMBL" id="CAI9098530.1"/>
    </source>
</evidence>
<keyword evidence="5" id="KW-0539">Nucleus</keyword>
<evidence type="ECO:0000256" key="7">
    <source>
        <dbReference type="SAM" id="MobiDB-lite"/>
    </source>
</evidence>
<dbReference type="PANTHER" id="PTHR47287">
    <property type="entry name" value="C2H2 AND C2HC ZINC FINGERS SUPERFAMILY PROTEIN"/>
    <property type="match status" value="1"/>
</dbReference>
<evidence type="ECO:0000256" key="2">
    <source>
        <dbReference type="ARBA" id="ARBA00022723"/>
    </source>
</evidence>
<dbReference type="InterPro" id="IPR044246">
    <property type="entry name" value="ZFP3-like"/>
</dbReference>
<evidence type="ECO:0000256" key="1">
    <source>
        <dbReference type="ARBA" id="ARBA00004123"/>
    </source>
</evidence>
<dbReference type="Proteomes" id="UP001161247">
    <property type="component" value="Chromosome 3"/>
</dbReference>
<feature type="compositionally biased region" description="Low complexity" evidence="7">
    <location>
        <begin position="100"/>
        <end position="116"/>
    </location>
</feature>
<dbReference type="PROSITE" id="PS50157">
    <property type="entry name" value="ZINC_FINGER_C2H2_2"/>
    <property type="match status" value="1"/>
</dbReference>
<evidence type="ECO:0000313" key="10">
    <source>
        <dbReference type="Proteomes" id="UP001161247"/>
    </source>
</evidence>
<proteinExistence type="predicted"/>
<sequence>MCNYEPITALKLSIGNNELNVELIVRGPSPSKTSMSSPSVPSLSSPAKSRIFLCNYCKKIFHSSQALGGHQNAHKLERTLAKMSREVSSSLQPRSGPNHRSSPPGSSISSRRQGQPYNIGQGYHHHQRKQHQGNGRFVNEMSYRRLESRQCWIDDGAEPEIAQEDYNKIDLSLRL</sequence>
<organism evidence="9 10">
    <name type="scientific">Oldenlandia corymbosa var. corymbosa</name>
    <dbReference type="NCBI Taxonomy" id="529605"/>
    <lineage>
        <taxon>Eukaryota</taxon>
        <taxon>Viridiplantae</taxon>
        <taxon>Streptophyta</taxon>
        <taxon>Embryophyta</taxon>
        <taxon>Tracheophyta</taxon>
        <taxon>Spermatophyta</taxon>
        <taxon>Magnoliopsida</taxon>
        <taxon>eudicotyledons</taxon>
        <taxon>Gunneridae</taxon>
        <taxon>Pentapetalae</taxon>
        <taxon>asterids</taxon>
        <taxon>lamiids</taxon>
        <taxon>Gentianales</taxon>
        <taxon>Rubiaceae</taxon>
        <taxon>Rubioideae</taxon>
        <taxon>Spermacoceae</taxon>
        <taxon>Hedyotis-Oldenlandia complex</taxon>
        <taxon>Oldenlandia</taxon>
    </lineage>
</organism>
<evidence type="ECO:0000256" key="6">
    <source>
        <dbReference type="PROSITE-ProRule" id="PRU00042"/>
    </source>
</evidence>
<dbReference type="EMBL" id="OX459120">
    <property type="protein sequence ID" value="CAI9098530.1"/>
    <property type="molecule type" value="Genomic_DNA"/>
</dbReference>
<keyword evidence="3 6" id="KW-0863">Zinc-finger</keyword>
<evidence type="ECO:0000259" key="8">
    <source>
        <dbReference type="PROSITE" id="PS50157"/>
    </source>
</evidence>
<feature type="domain" description="C2H2-type" evidence="8">
    <location>
        <begin position="52"/>
        <end position="79"/>
    </location>
</feature>
<comment type="subcellular location">
    <subcellularLocation>
        <location evidence="1">Nucleus</location>
    </subcellularLocation>
</comment>
<feature type="compositionally biased region" description="Polar residues" evidence="7">
    <location>
        <begin position="86"/>
        <end position="99"/>
    </location>
</feature>
<feature type="region of interest" description="Disordered" evidence="7">
    <location>
        <begin position="83"/>
        <end position="137"/>
    </location>
</feature>
<dbReference type="GO" id="GO:0008270">
    <property type="term" value="F:zinc ion binding"/>
    <property type="evidence" value="ECO:0007669"/>
    <property type="project" value="UniProtKB-KW"/>
</dbReference>
<dbReference type="PANTHER" id="PTHR47287:SF15">
    <property type="entry name" value="ZINC FINGER PROTEIN 3-LIKE"/>
    <property type="match status" value="1"/>
</dbReference>
<protein>
    <submittedName>
        <fullName evidence="9">OLC1v1035195C1</fullName>
    </submittedName>
</protein>
<evidence type="ECO:0000256" key="3">
    <source>
        <dbReference type="ARBA" id="ARBA00022771"/>
    </source>
</evidence>
<dbReference type="Pfam" id="PF13912">
    <property type="entry name" value="zf-C2H2_6"/>
    <property type="match status" value="1"/>
</dbReference>
<gene>
    <name evidence="9" type="ORF">OLC1_LOCUS8713</name>
</gene>
<dbReference type="Gene3D" id="3.30.160.60">
    <property type="entry name" value="Classic Zinc Finger"/>
    <property type="match status" value="1"/>
</dbReference>
<dbReference type="GO" id="GO:0009788">
    <property type="term" value="P:negative regulation of abscisic acid-activated signaling pathway"/>
    <property type="evidence" value="ECO:0007669"/>
    <property type="project" value="InterPro"/>
</dbReference>
<dbReference type="SUPFAM" id="SSF57667">
    <property type="entry name" value="beta-beta-alpha zinc fingers"/>
    <property type="match status" value="1"/>
</dbReference>
<dbReference type="InterPro" id="IPR013087">
    <property type="entry name" value="Znf_C2H2_type"/>
</dbReference>